<dbReference type="EMBL" id="AAAB01008960">
    <property type="protein sequence ID" value="EDO63836.1"/>
    <property type="molecule type" value="Genomic_DNA"/>
</dbReference>
<dbReference type="InterPro" id="IPR036884">
    <property type="entry name" value="2Fe-2S-bd_dom_sf"/>
</dbReference>
<sequence length="1149" mass="125763">MFSTLGSYIWGSSEGDSPLTEVTFTINGKPYTVDAGKISVDTSLNTFIRNHAQLTGTKFMCLEGGCGACVVNVNGLHPVTKEKKSWAVNSCLFPVYACHGLDVLTVEGIGNRKDGYHPIQQRLAHLNGTQCGYCSPGMVMNMYSLMEANRGAISMEDVENAFGGNICRCTGYRPILDAFKSLAVDADEKLLDACQDIEDLTKTCPKTGSACAGKCPSARDRAEAKRPVRLVFEDAKEWHRVSQVADIFAIFEQIGTKPYMLVAGNTAHGVYRRSPSLQVFIDINAVEELHTHSVSNSELVVGASVSLTEFMQILDTAANKSPNFAYCKQLEKHIDLIANVPVRSAGTIAGNLSIKNQHHEFPSDMYLILEAVGAKLTLVEAGGKTSIISPSEFVQLDMQKKLLKSVTLPALDDTHYVFRSFKVMPRSQNAHAYVNGAFLTKFAEDGVTVESIRICFGGINPEFTHATATESFLVGKNLFDAETIQATMNQLSNEIRPDWVLPDASTEYRKNLAMALYYKYLLNVAPDGTVLVKPSFRSGGTVLERPLSSGQQSFDTYERNWPLTKNIPKIEALAQTSGEAKFTNDLPVQPGELYAAFVIATKPHTRIGKIDATDALKYPGVVAFYSAKDIPGTNNFMPASLGNQEVEEIFCSGEVLYHGQPVGVIVAETFNQANHAATLVNILYERITQPQPIYPTLKSLVDNQTKTRIFDEPATTTRRGSSYRVKVSAARKVTGRFEMAAPNNCYDTKTWKVVGKAAKTDAPSNTWCRAPGTTEGIAMIENIMEHVAWELGLDPLELRLANMPVGSKMRELLPQFRVDVEYNQRKVAIDQFNVDNRWRKRGIAISLMRYPLGYFGALHALVAIHAGDGSVSVTHGGIEMGQGMNTKAAQVAAYVLGLPLEKISIKPTTSLTSPNAIVTGGSMTSEAVCYAVKKACEILLERIKPVRDAHKDAPWETVTQLCYAGNVDLCATYQYRATELKPYIIWGLSCAEVEVDVLTGNVQLRRVDILEDTGESLSPGIDVGQIEGAFIMGVGYWLTEALVYNAEDGALLTNRTWTYKPPGAKDIPVDFRVRFLQKSSNPAGVLRSKATGEPALNMSIVVLFALRNALRSARKDAGLADDWISMGTASTPDQVHLLAGNSIEQYKLN</sequence>
<dbReference type="GO" id="GO:0005506">
    <property type="term" value="F:iron ion binding"/>
    <property type="evidence" value="ECO:0007669"/>
    <property type="project" value="InterPro"/>
</dbReference>
<dbReference type="PANTHER" id="PTHR11908">
    <property type="entry name" value="XANTHINE DEHYDROGENASE"/>
    <property type="match status" value="1"/>
</dbReference>
<dbReference type="AlphaFoldDB" id="A7UU58"/>
<dbReference type="PROSITE" id="PS51387">
    <property type="entry name" value="FAD_PCMH"/>
    <property type="match status" value="1"/>
</dbReference>
<comment type="similarity">
    <text evidence="3">Belongs to the xanthine dehydrogenase family.</text>
</comment>
<feature type="binding site" evidence="18">
    <location>
        <position position="134"/>
    </location>
    <ligand>
        <name>[2Fe-2S] cluster</name>
        <dbReference type="ChEBI" id="CHEBI:190135"/>
        <label>2</label>
    </ligand>
</feature>
<dbReference type="InterPro" id="IPR001041">
    <property type="entry name" value="2Fe-2S_ferredoxin-type"/>
</dbReference>
<dbReference type="PANTHER" id="PTHR11908:SF132">
    <property type="entry name" value="ALDEHYDE OXIDASE 1-RELATED"/>
    <property type="match status" value="1"/>
</dbReference>
<dbReference type="InterPro" id="IPR006058">
    <property type="entry name" value="2Fe2S_fd_BS"/>
</dbReference>
<dbReference type="Gene3D" id="3.10.20.30">
    <property type="match status" value="1"/>
</dbReference>
<dbReference type="InterPro" id="IPR037165">
    <property type="entry name" value="AldOxase/xan_DH_Mopterin-bd_sf"/>
</dbReference>
<evidence type="ECO:0000256" key="13">
    <source>
        <dbReference type="ARBA" id="ARBA00023027"/>
    </source>
</evidence>
<dbReference type="GO" id="GO:0016491">
    <property type="term" value="F:oxidoreductase activity"/>
    <property type="evidence" value="ECO:0007669"/>
    <property type="project" value="UniProtKB-KW"/>
</dbReference>
<dbReference type="PROSITE" id="PS51085">
    <property type="entry name" value="2FE2S_FER_2"/>
    <property type="match status" value="1"/>
</dbReference>
<evidence type="ECO:0000256" key="12">
    <source>
        <dbReference type="ARBA" id="ARBA00023014"/>
    </source>
</evidence>
<dbReference type="InterPro" id="IPR016169">
    <property type="entry name" value="FAD-bd_PCMH_sub2"/>
</dbReference>
<dbReference type="SMART" id="SM01008">
    <property type="entry name" value="Ald_Xan_dh_C"/>
    <property type="match status" value="1"/>
</dbReference>
<feature type="domain" description="2Fe-2S ferredoxin-type" evidence="19">
    <location>
        <begin position="20"/>
        <end position="109"/>
    </location>
</feature>
<protein>
    <submittedName>
        <fullName evidence="21">AGAP006220-PA</fullName>
    </submittedName>
</protein>
<dbReference type="Pfam" id="PF01315">
    <property type="entry name" value="Ald_Xan_dh_C"/>
    <property type="match status" value="1"/>
</dbReference>
<dbReference type="PhylomeDB" id="A7UU58"/>
<dbReference type="Gene3D" id="3.30.365.10">
    <property type="entry name" value="Aldehyde oxidase/xanthine dehydrogenase, molybdopterin binding domain"/>
    <property type="match status" value="3"/>
</dbReference>
<dbReference type="OMA" id="CRSEYEC"/>
<evidence type="ECO:0000256" key="11">
    <source>
        <dbReference type="ARBA" id="ARBA00023004"/>
    </source>
</evidence>
<dbReference type="FunFam" id="3.30.390.50:FF:000003">
    <property type="entry name" value="Aldehyde oxidase1"/>
    <property type="match status" value="1"/>
</dbReference>
<evidence type="ECO:0000313" key="21">
    <source>
        <dbReference type="EMBL" id="EDO63836.1"/>
    </source>
</evidence>
<keyword evidence="13" id="KW-0520">NAD</keyword>
<feature type="binding site" evidence="18">
    <location>
        <position position="921"/>
    </location>
    <ligand>
        <name>Mo-molybdopterin</name>
        <dbReference type="ChEBI" id="CHEBI:71302"/>
    </ligand>
    <ligandPart>
        <name>Mo</name>
        <dbReference type="ChEBI" id="CHEBI:28685"/>
    </ligandPart>
</feature>
<dbReference type="PaxDb" id="7165-AGAP006220-PA"/>
<keyword evidence="10" id="KW-0560">Oxidoreductase</keyword>
<dbReference type="InterPro" id="IPR046867">
    <property type="entry name" value="AldOxase/xan_DH_MoCoBD2"/>
</dbReference>
<evidence type="ECO:0000256" key="17">
    <source>
        <dbReference type="PIRSR" id="PIRSR000127-2"/>
    </source>
</evidence>
<keyword evidence="5 18" id="KW-0500">Molybdenum</keyword>
<feature type="binding site" evidence="17">
    <location>
        <position position="422"/>
    </location>
    <ligand>
        <name>FAD</name>
        <dbReference type="ChEBI" id="CHEBI:57692"/>
    </ligand>
</feature>
<dbReference type="FunFam" id="3.90.1170.50:FF:000003">
    <property type="entry name" value="Aldehyde oxidase"/>
    <property type="match status" value="1"/>
</dbReference>
<dbReference type="Gene3D" id="3.30.390.50">
    <property type="entry name" value="CO dehydrogenase flavoprotein, C-terminal domain"/>
    <property type="match status" value="1"/>
</dbReference>
<evidence type="ECO:0000256" key="10">
    <source>
        <dbReference type="ARBA" id="ARBA00023002"/>
    </source>
</evidence>
<dbReference type="InterPro" id="IPR012675">
    <property type="entry name" value="Beta-grasp_dom_sf"/>
</dbReference>
<dbReference type="SMART" id="SM01092">
    <property type="entry name" value="CO_deh_flav_C"/>
    <property type="match status" value="1"/>
</dbReference>
<feature type="binding site" evidence="18">
    <location>
        <position position="69"/>
    </location>
    <ligand>
        <name>[2Fe-2S] cluster</name>
        <dbReference type="ChEBI" id="CHEBI:190135"/>
        <label>1</label>
    </ligand>
</feature>
<gene>
    <name evidence="21" type="ORF">AgaP_AGAP006220</name>
</gene>
<dbReference type="SUPFAM" id="SSF54665">
    <property type="entry name" value="CO dehydrogenase molybdoprotein N-domain-like"/>
    <property type="match status" value="1"/>
</dbReference>
<organism evidence="21">
    <name type="scientific">Anopheles gambiae</name>
    <name type="common">African malaria mosquito</name>
    <dbReference type="NCBI Taxonomy" id="7165"/>
    <lineage>
        <taxon>Eukaryota</taxon>
        <taxon>Metazoa</taxon>
        <taxon>Ecdysozoa</taxon>
        <taxon>Arthropoda</taxon>
        <taxon>Hexapoda</taxon>
        <taxon>Insecta</taxon>
        <taxon>Pterygota</taxon>
        <taxon>Neoptera</taxon>
        <taxon>Endopterygota</taxon>
        <taxon>Diptera</taxon>
        <taxon>Nematocera</taxon>
        <taxon>Culicoidea</taxon>
        <taxon>Culicidae</taxon>
        <taxon>Anophelinae</taxon>
        <taxon>Anopheles</taxon>
    </lineage>
</organism>
<dbReference type="SUPFAM" id="SSF56176">
    <property type="entry name" value="FAD-binding/transporter-associated domain-like"/>
    <property type="match status" value="1"/>
</dbReference>
<dbReference type="SUPFAM" id="SSF56003">
    <property type="entry name" value="Molybdenum cofactor-binding domain"/>
    <property type="match status" value="1"/>
</dbReference>
<dbReference type="PIRSF" id="PIRSF000127">
    <property type="entry name" value="Xanthine_DH"/>
    <property type="match status" value="1"/>
</dbReference>
<keyword evidence="8 18" id="KW-0479">Metal-binding</keyword>
<feature type="binding site" evidence="18">
    <location>
        <position position="167"/>
    </location>
    <ligand>
        <name>[2Fe-2S] cluster</name>
        <dbReference type="ChEBI" id="CHEBI:190135"/>
        <label>2</label>
    </ligand>
</feature>
<dbReference type="Gene3D" id="1.10.150.120">
    <property type="entry name" value="[2Fe-2S]-binding domain"/>
    <property type="match status" value="1"/>
</dbReference>
<dbReference type="eggNOG" id="KOG0430">
    <property type="taxonomic scope" value="Eukaryota"/>
</dbReference>
<reference evidence="21" key="4">
    <citation type="journal article" date="2007" name="Genome Biol.">
        <title>Update of the Anopheles gambiae PEST genome assembly.</title>
        <authorList>
            <person name="Sharakhova M.V."/>
            <person name="Hammond M.P."/>
            <person name="Lobo N.F."/>
            <person name="Krzywinski J."/>
            <person name="Unger M.F."/>
            <person name="Hillenmeyer M.E."/>
            <person name="Bruggner R.V."/>
            <person name="Birney E."/>
            <person name="Collins F.H."/>
        </authorList>
    </citation>
    <scope>NUCLEOTIDE SEQUENCE</scope>
    <source>
        <strain evidence="21">PEST</strain>
    </source>
</reference>
<dbReference type="InterPro" id="IPR016166">
    <property type="entry name" value="FAD-bd_PCMH"/>
</dbReference>
<keyword evidence="7 18" id="KW-0001">2Fe-2S</keyword>
<dbReference type="Gene3D" id="3.90.1170.50">
    <property type="entry name" value="Aldehyde oxidase/xanthine dehydrogenase, a/b hammerhead"/>
    <property type="match status" value="1"/>
</dbReference>
<comment type="subcellular location">
    <subcellularLocation>
        <location evidence="2">Peroxisome</location>
    </subcellularLocation>
</comment>
<evidence type="ECO:0000256" key="5">
    <source>
        <dbReference type="ARBA" id="ARBA00022505"/>
    </source>
</evidence>
<dbReference type="Pfam" id="PF01799">
    <property type="entry name" value="Fer2_2"/>
    <property type="match status" value="1"/>
</dbReference>
<dbReference type="Pfam" id="PF02738">
    <property type="entry name" value="MoCoBD_1"/>
    <property type="match status" value="1"/>
</dbReference>
<comment type="cofactor">
    <cofactor evidence="15">
        <name>[2Fe-2S] cluster</name>
        <dbReference type="ChEBI" id="CHEBI:190135"/>
    </cofactor>
</comment>
<feature type="binding site" evidence="18">
    <location>
        <position position="66"/>
    </location>
    <ligand>
        <name>[2Fe-2S] cluster</name>
        <dbReference type="ChEBI" id="CHEBI:190135"/>
        <label>1</label>
    </ligand>
</feature>
<dbReference type="InterPro" id="IPR036856">
    <property type="entry name" value="Ald_Oxase/Xan_DH_a/b_sf"/>
</dbReference>
<dbReference type="InterPro" id="IPR036683">
    <property type="entry name" value="CO_DH_flav_C_dom_sf"/>
</dbReference>
<evidence type="ECO:0000256" key="1">
    <source>
        <dbReference type="ARBA" id="ARBA00001974"/>
    </source>
</evidence>
<keyword evidence="11 18" id="KW-0408">Iron</keyword>
<comment type="cofactor">
    <cofactor evidence="18">
        <name>[2Fe-2S] cluster</name>
        <dbReference type="ChEBI" id="CHEBI:190135"/>
    </cofactor>
    <text evidence="18">Binds 2 [2Fe-2S] clusters.</text>
</comment>
<evidence type="ECO:0000256" key="6">
    <source>
        <dbReference type="ARBA" id="ARBA00022630"/>
    </source>
</evidence>
<evidence type="ECO:0000256" key="16">
    <source>
        <dbReference type="PIRSR" id="PIRSR000127-1"/>
    </source>
</evidence>
<dbReference type="Gene3D" id="3.30.465.10">
    <property type="match status" value="1"/>
</dbReference>
<dbReference type="InterPro" id="IPR008274">
    <property type="entry name" value="AldOxase/xan_DH_MoCoBD1"/>
</dbReference>
<reference evidence="21" key="2">
    <citation type="submission" date="2002-03" db="EMBL/GenBank/DDBJ databases">
        <authorList>
            <consortium name="The Anopheles Genome Sequencing Consortium"/>
        </authorList>
    </citation>
    <scope>NUCLEOTIDE SEQUENCE</scope>
    <source>
        <strain evidence="21">PEST</strain>
    </source>
</reference>
<dbReference type="PROSITE" id="PS00197">
    <property type="entry name" value="2FE2S_FER_1"/>
    <property type="match status" value="1"/>
</dbReference>
<comment type="cofactor">
    <cofactor evidence="1 17">
        <name>FAD</name>
        <dbReference type="ChEBI" id="CHEBI:57692"/>
    </cofactor>
</comment>
<evidence type="ECO:0000256" key="8">
    <source>
        <dbReference type="ARBA" id="ARBA00022723"/>
    </source>
</evidence>
<dbReference type="Pfam" id="PF03450">
    <property type="entry name" value="CO_deh_flav_C"/>
    <property type="match status" value="1"/>
</dbReference>
<keyword evidence="12 18" id="KW-0411">Iron-sulfur</keyword>
<reference evidence="21" key="1">
    <citation type="journal article" date="2002" name="Science">
        <title>The genome sequence of the malaria mosquito Anopheles gambiae.</title>
        <authorList>
            <person name="Holt R.A."/>
            <person name="Subramanian G.M."/>
            <person name="Halpern A."/>
            <person name="Sutton G.G."/>
            <person name="Charlab R."/>
            <person name="Nusskern D.R."/>
            <person name="Wincker P."/>
            <person name="Clark A.G."/>
            <person name="Ribeiro J.M."/>
            <person name="Wides R."/>
            <person name="Salzberg S.L."/>
            <person name="Loftus B."/>
            <person name="Yandell M."/>
            <person name="Majoros W.H."/>
            <person name="Rusch D.B."/>
            <person name="Lai Z."/>
            <person name="Kraft C.L."/>
            <person name="Abril J.F."/>
            <person name="Anthouard V."/>
            <person name="Arensburger P."/>
            <person name="Atkinson P.W."/>
            <person name="Baden H."/>
            <person name="de Berardinis V."/>
            <person name="Baldwin D."/>
            <person name="Benes V."/>
            <person name="Biedler J."/>
            <person name="Blass C."/>
            <person name="Bolanos R."/>
            <person name="Boscus D."/>
            <person name="Barnstead M."/>
            <person name="Cai S."/>
            <person name="Center A."/>
            <person name="Chaturverdi K."/>
            <person name="Christophides G.K."/>
            <person name="Chrystal M.A."/>
            <person name="Clamp M."/>
            <person name="Cravchik A."/>
            <person name="Curwen V."/>
            <person name="Dana A."/>
            <person name="Delcher A."/>
            <person name="Dew I."/>
            <person name="Evans C.A."/>
            <person name="Flanigan M."/>
            <person name="Grundschober-Freimoser A."/>
            <person name="Friedli L."/>
            <person name="Gu Z."/>
            <person name="Guan P."/>
            <person name="Guigo R."/>
            <person name="Hillenmeyer M.E."/>
            <person name="Hladun S.L."/>
            <person name="Hogan J.R."/>
            <person name="Hong Y.S."/>
            <person name="Hoover J."/>
            <person name="Jaillon O."/>
            <person name="Ke Z."/>
            <person name="Kodira C."/>
            <person name="Kokoza E."/>
            <person name="Koutsos A."/>
            <person name="Letunic I."/>
            <person name="Levitsky A."/>
            <person name="Liang Y."/>
            <person name="Lin J.J."/>
            <person name="Lobo N.F."/>
            <person name="Lopez J.R."/>
            <person name="Malek J.A."/>
            <person name="McIntosh T.C."/>
            <person name="Meister S."/>
            <person name="Miller J."/>
            <person name="Mobarry C."/>
            <person name="Mongin E."/>
            <person name="Murphy S.D."/>
            <person name="O'Brochta D.A."/>
            <person name="Pfannkoch C."/>
            <person name="Qi R."/>
            <person name="Regier M.A."/>
            <person name="Remington K."/>
            <person name="Shao H."/>
            <person name="Sharakhova M.V."/>
            <person name="Sitter C.D."/>
            <person name="Shetty J."/>
            <person name="Smith T.J."/>
            <person name="Strong R."/>
            <person name="Sun J."/>
            <person name="Thomasova D."/>
            <person name="Ton L.Q."/>
            <person name="Topalis P."/>
            <person name="Tu Z."/>
            <person name="Unger M.F."/>
            <person name="Walenz B."/>
            <person name="Wang A."/>
            <person name="Wang J."/>
            <person name="Wang M."/>
            <person name="Wang X."/>
            <person name="Woodford K.J."/>
            <person name="Wortman J.R."/>
            <person name="Wu M."/>
            <person name="Yao A."/>
            <person name="Zdobnov E.M."/>
            <person name="Zhang H."/>
            <person name="Zhao Q."/>
            <person name="Zhao S."/>
            <person name="Zhu S.C."/>
            <person name="Zhimulev I."/>
            <person name="Coluzzi M."/>
            <person name="della Torre A."/>
            <person name="Roth C.W."/>
            <person name="Louis C."/>
            <person name="Kalush F."/>
            <person name="Mural R.J."/>
            <person name="Myers E.W."/>
            <person name="Adams M.D."/>
            <person name="Smith H.O."/>
            <person name="Broder S."/>
            <person name="Gardner M.J."/>
            <person name="Fraser C.M."/>
            <person name="Birney E."/>
            <person name="Bork P."/>
            <person name="Brey P.T."/>
            <person name="Venter J.C."/>
            <person name="Weissenbach J."/>
            <person name="Kafatos F.C."/>
            <person name="Collins F.H."/>
            <person name="Hoffman S.L."/>
        </authorList>
    </citation>
    <scope>NUCLEOTIDE SEQUENCE [LARGE SCALE GENOMIC DNA]</scope>
    <source>
        <strain evidence="21">PEST</strain>
    </source>
</reference>
<dbReference type="InterPro" id="IPR016208">
    <property type="entry name" value="Ald_Oxase/xanthine_DH-like"/>
</dbReference>
<accession>A7UU58</accession>
<dbReference type="HOGENOM" id="CLU_001681_1_0_1"/>
<dbReference type="FunFam" id="3.30.465.10:FF:000013">
    <property type="entry name" value="Aldehyde oxidase"/>
    <property type="match status" value="1"/>
</dbReference>
<name>A7UU58_ANOGA</name>
<dbReference type="InterPro" id="IPR002346">
    <property type="entry name" value="Mopterin_DH_FAD-bd"/>
</dbReference>
<dbReference type="InterPro" id="IPR000674">
    <property type="entry name" value="Ald_Oxase/Xan_DH_a/b"/>
</dbReference>
<evidence type="ECO:0000259" key="20">
    <source>
        <dbReference type="PROSITE" id="PS51387"/>
    </source>
</evidence>
<feature type="binding site" evidence="18">
    <location>
        <position position="131"/>
    </location>
    <ligand>
        <name>[2Fe-2S] cluster</name>
        <dbReference type="ChEBI" id="CHEBI:190135"/>
        <label>2</label>
    </ligand>
</feature>
<feature type="binding site" evidence="18">
    <location>
        <position position="91"/>
    </location>
    <ligand>
        <name>[2Fe-2S] cluster</name>
        <dbReference type="ChEBI" id="CHEBI:190135"/>
        <label>1</label>
    </ligand>
</feature>
<dbReference type="SUPFAM" id="SSF54292">
    <property type="entry name" value="2Fe-2S ferredoxin-like"/>
    <property type="match status" value="1"/>
</dbReference>
<evidence type="ECO:0000256" key="7">
    <source>
        <dbReference type="ARBA" id="ARBA00022714"/>
    </source>
</evidence>
<comment type="cofactor">
    <cofactor evidence="18">
        <name>Mo-molybdopterin</name>
        <dbReference type="ChEBI" id="CHEBI:71302"/>
    </cofactor>
    <text evidence="18">Binds 1 Mo-molybdopterin (Mo-MPT) cofactor per subunit.</text>
</comment>
<keyword evidence="14" id="KW-0576">Peroxisome</keyword>
<dbReference type="Pfam" id="PF20256">
    <property type="entry name" value="MoCoBD_2"/>
    <property type="match status" value="1"/>
</dbReference>
<evidence type="ECO:0000259" key="19">
    <source>
        <dbReference type="PROSITE" id="PS51085"/>
    </source>
</evidence>
<dbReference type="Pfam" id="PF00941">
    <property type="entry name" value="FAD_binding_5"/>
    <property type="match status" value="1"/>
</dbReference>
<comment type="caution">
    <text evidence="21">The sequence shown here is derived from an EMBL/GenBank/DDBJ whole genome shotgun (WGS) entry which is preliminary data.</text>
</comment>
<feature type="binding site" evidence="18">
    <location>
        <position position="769"/>
    </location>
    <ligand>
        <name>Mo-molybdopterin</name>
        <dbReference type="ChEBI" id="CHEBI:71302"/>
    </ligand>
    <ligandPart>
        <name>Mo</name>
        <dbReference type="ChEBI" id="CHEBI:28685"/>
    </ligandPart>
</feature>
<dbReference type="SUPFAM" id="SSF47741">
    <property type="entry name" value="CO dehydrogenase ISP C-domain like"/>
    <property type="match status" value="1"/>
</dbReference>
<dbReference type="GO" id="GO:0005777">
    <property type="term" value="C:peroxisome"/>
    <property type="evidence" value="ECO:0007669"/>
    <property type="project" value="UniProtKB-SubCell"/>
</dbReference>
<reference evidence="21" key="5">
    <citation type="submission" date="2011-05" db="EMBL/GenBank/DDBJ databases">
        <authorList>
            <consortium name="VectorBase"/>
        </authorList>
    </citation>
    <scope>NUCLEOTIDE SEQUENCE</scope>
    <source>
        <strain evidence="21">PEST</strain>
    </source>
</reference>
<feature type="domain" description="FAD-binding PCMH-type" evidence="20">
    <location>
        <begin position="231"/>
        <end position="413"/>
    </location>
</feature>
<feature type="active site" description="Proton acceptor" evidence="16">
    <location>
        <position position="1093"/>
    </location>
</feature>
<dbReference type="InterPro" id="IPR002888">
    <property type="entry name" value="2Fe-2S-bd"/>
</dbReference>
<dbReference type="VEuPathDB" id="VectorBase:AGAMI1_015115"/>
<dbReference type="InterPro" id="IPR005107">
    <property type="entry name" value="CO_DH_flav_C"/>
</dbReference>
<dbReference type="SUPFAM" id="SSF55447">
    <property type="entry name" value="CO dehydrogenase flavoprotein C-terminal domain-like"/>
    <property type="match status" value="1"/>
</dbReference>
<dbReference type="InterPro" id="IPR036010">
    <property type="entry name" value="2Fe-2S_ferredoxin-like_sf"/>
</dbReference>
<feature type="binding site" evidence="17">
    <location>
        <position position="403"/>
    </location>
    <ligand>
        <name>FAD</name>
        <dbReference type="ChEBI" id="CHEBI:57692"/>
    </ligand>
</feature>
<comment type="subunit">
    <text evidence="4">Homodimer.</text>
</comment>
<keyword evidence="9 17" id="KW-0274">FAD</keyword>
<evidence type="ECO:0000256" key="3">
    <source>
        <dbReference type="ARBA" id="ARBA00006849"/>
    </source>
</evidence>
<dbReference type="Pfam" id="PF13510">
    <property type="entry name" value="Fer2_4"/>
    <property type="match status" value="1"/>
</dbReference>
<dbReference type="FunFam" id="3.10.20.30:FF:000012">
    <property type="entry name" value="Xanthine dehydrogenase/oxidase"/>
    <property type="match status" value="1"/>
</dbReference>
<dbReference type="GO" id="GO:0071949">
    <property type="term" value="F:FAD binding"/>
    <property type="evidence" value="ECO:0007669"/>
    <property type="project" value="InterPro"/>
</dbReference>
<dbReference type="InterPro" id="IPR036318">
    <property type="entry name" value="FAD-bd_PCMH-like_sf"/>
</dbReference>
<feature type="binding site" evidence="18">
    <location>
        <position position="169"/>
    </location>
    <ligand>
        <name>[2Fe-2S] cluster</name>
        <dbReference type="ChEBI" id="CHEBI:190135"/>
        <label>2</label>
    </ligand>
</feature>
<reference evidence="21" key="3">
    <citation type="journal article" date="2004" name="Trends Parasitol.">
        <title>The Anopheles gambiae genome: an update.</title>
        <authorList>
            <person name="Mongin E."/>
            <person name="Louis C."/>
            <person name="Holt R.A."/>
            <person name="Birney E."/>
            <person name="Collins F.H."/>
        </authorList>
    </citation>
    <scope>NUCLEOTIDE SEQUENCE</scope>
    <source>
        <strain evidence="21">PEST</strain>
    </source>
</reference>
<evidence type="ECO:0000256" key="9">
    <source>
        <dbReference type="ARBA" id="ARBA00022827"/>
    </source>
</evidence>
<dbReference type="FunFam" id="1.10.150.120:FF:000007">
    <property type="entry name" value="indole-3-acetaldehyde oxidase"/>
    <property type="match status" value="1"/>
</dbReference>
<evidence type="ECO:0000256" key="2">
    <source>
        <dbReference type="ARBA" id="ARBA00004275"/>
    </source>
</evidence>
<keyword evidence="6" id="KW-0285">Flavoprotein</keyword>
<dbReference type="CDD" id="cd00207">
    <property type="entry name" value="fer2"/>
    <property type="match status" value="1"/>
</dbReference>
<evidence type="ECO:0000256" key="18">
    <source>
        <dbReference type="PIRSR" id="PIRSR000127-3"/>
    </source>
</evidence>
<dbReference type="VEuPathDB" id="VectorBase:AGAP006220"/>
<evidence type="ECO:0000256" key="14">
    <source>
        <dbReference type="ARBA" id="ARBA00023140"/>
    </source>
</evidence>
<proteinExistence type="inferred from homology"/>
<dbReference type="STRING" id="7165.A7UU58"/>
<evidence type="ECO:0000256" key="15">
    <source>
        <dbReference type="ARBA" id="ARBA00034078"/>
    </source>
</evidence>
<evidence type="ECO:0000256" key="4">
    <source>
        <dbReference type="ARBA" id="ARBA00011738"/>
    </source>
</evidence>
<dbReference type="GO" id="GO:0051537">
    <property type="term" value="F:2 iron, 2 sulfur cluster binding"/>
    <property type="evidence" value="ECO:0007669"/>
    <property type="project" value="UniProtKB-KW"/>
</dbReference>
<feature type="binding site" evidence="18">
    <location>
        <position position="61"/>
    </location>
    <ligand>
        <name>[2Fe-2S] cluster</name>
        <dbReference type="ChEBI" id="CHEBI:190135"/>
        <label>1</label>
    </ligand>
</feature>
<dbReference type="FunFam" id="3.30.365.10:FF:000009">
    <property type="entry name" value="Aldehyde oxidase"/>
    <property type="match status" value="1"/>
</dbReference>